<accession>A0AAD0RMX2</accession>
<gene>
    <name evidence="2" type="ORF">D0511_23730</name>
</gene>
<dbReference type="GO" id="GO:0016787">
    <property type="term" value="F:hydrolase activity"/>
    <property type="evidence" value="ECO:0007669"/>
    <property type="project" value="UniProtKB-KW"/>
</dbReference>
<dbReference type="Proteomes" id="UP000258102">
    <property type="component" value="Chromosome 2"/>
</dbReference>
<dbReference type="InterPro" id="IPR029058">
    <property type="entry name" value="AB_hydrolase_fold"/>
</dbReference>
<keyword evidence="1" id="KW-0732">Signal</keyword>
<protein>
    <submittedName>
        <fullName evidence="2">Alpha/beta hydrolase</fullName>
    </submittedName>
</protein>
<feature type="chain" id="PRO_5041906304" evidence="1">
    <location>
        <begin position="17"/>
        <end position="248"/>
    </location>
</feature>
<evidence type="ECO:0000313" key="3">
    <source>
        <dbReference type="Proteomes" id="UP000258102"/>
    </source>
</evidence>
<proteinExistence type="predicted"/>
<dbReference type="EMBL" id="CP031762">
    <property type="protein sequence ID" value="AXR04858.1"/>
    <property type="molecule type" value="Genomic_DNA"/>
</dbReference>
<dbReference type="KEGG" id="ppis:B1L02_22595"/>
<dbReference type="RefSeq" id="WP_088532966.1">
    <property type="nucleotide sequence ID" value="NZ_CP021647.1"/>
</dbReference>
<dbReference type="AlphaFoldDB" id="A0AAD0RMX2"/>
<sequence>MLRSFLLLLCLPFALAAETVIDPARDRAIPIETHQPSNTDNCSTTALCPVALLSAGYGVSHTEYQFLVKTLNQAGYLVITVGHELATDPPLSVEGNLYETRAENWQRGADTLVFIRDYFKPKFTTFDFEHILLVGHSNGGDISAWLINHGAKFVSQIITLDHRRVPLPRSLDVAVLSIRASDFPADKGVLPSRAEKQKYHDCVVTIANAKHNDMTDEGPSWLTDKIAQILADHLAGKPCLGNEKVNDQ</sequence>
<keyword evidence="2" id="KW-0378">Hydrolase</keyword>
<name>A0AAD0RMX2_PSEO7</name>
<evidence type="ECO:0000256" key="1">
    <source>
        <dbReference type="SAM" id="SignalP"/>
    </source>
</evidence>
<feature type="signal peptide" evidence="1">
    <location>
        <begin position="1"/>
        <end position="16"/>
    </location>
</feature>
<evidence type="ECO:0000313" key="2">
    <source>
        <dbReference type="EMBL" id="AXR04858.1"/>
    </source>
</evidence>
<dbReference type="Gene3D" id="3.40.50.1820">
    <property type="entry name" value="alpha/beta hydrolase"/>
    <property type="match status" value="1"/>
</dbReference>
<reference evidence="2 3" key="1">
    <citation type="submission" date="2018-08" db="EMBL/GenBank/DDBJ databases">
        <title>Whole Genome Sequences of Two Pseudoalteromonas piscicida Strains, DE1-A and DE2-A, which Exhibit Strong Antibacterial Activity against Vibrio vulnificus.</title>
        <authorList>
            <person name="Richards G.P."/>
            <person name="Needleman D.S."/>
            <person name="Watson M.A."/>
            <person name="Polson S.W."/>
        </authorList>
    </citation>
    <scope>NUCLEOTIDE SEQUENCE [LARGE SCALE GENOMIC DNA]</scope>
    <source>
        <strain evidence="2 3">DE2-A</strain>
    </source>
</reference>
<dbReference type="SUPFAM" id="SSF53474">
    <property type="entry name" value="alpha/beta-Hydrolases"/>
    <property type="match status" value="1"/>
</dbReference>
<organism evidence="2 3">
    <name type="scientific">Pseudoalteromonas piscicida</name>
    <dbReference type="NCBI Taxonomy" id="43662"/>
    <lineage>
        <taxon>Bacteria</taxon>
        <taxon>Pseudomonadati</taxon>
        <taxon>Pseudomonadota</taxon>
        <taxon>Gammaproteobacteria</taxon>
        <taxon>Alteromonadales</taxon>
        <taxon>Pseudoalteromonadaceae</taxon>
        <taxon>Pseudoalteromonas</taxon>
    </lineage>
</organism>